<comment type="caution">
    <text evidence="3">The sequence shown here is derived from an EMBL/GenBank/DDBJ whole genome shotgun (WGS) entry which is preliminary data.</text>
</comment>
<keyword evidence="1" id="KW-0472">Membrane</keyword>
<organism evidence="3 4">
    <name type="scientific">Prunus yedoensis var. nudiflora</name>
    <dbReference type="NCBI Taxonomy" id="2094558"/>
    <lineage>
        <taxon>Eukaryota</taxon>
        <taxon>Viridiplantae</taxon>
        <taxon>Streptophyta</taxon>
        <taxon>Embryophyta</taxon>
        <taxon>Tracheophyta</taxon>
        <taxon>Spermatophyta</taxon>
        <taxon>Magnoliopsida</taxon>
        <taxon>eudicotyledons</taxon>
        <taxon>Gunneridae</taxon>
        <taxon>Pentapetalae</taxon>
        <taxon>rosids</taxon>
        <taxon>fabids</taxon>
        <taxon>Rosales</taxon>
        <taxon>Rosaceae</taxon>
        <taxon>Amygdaloideae</taxon>
        <taxon>Amygdaleae</taxon>
        <taxon>Prunus</taxon>
    </lineage>
</organism>
<dbReference type="EMBL" id="PJQY01000106">
    <property type="protein sequence ID" value="PQQ18460.1"/>
    <property type="molecule type" value="Genomic_DNA"/>
</dbReference>
<proteinExistence type="predicted"/>
<name>A0A314ZIH8_PRUYE</name>
<dbReference type="AlphaFoldDB" id="A0A314ZIH8"/>
<dbReference type="Proteomes" id="UP000250321">
    <property type="component" value="Unassembled WGS sequence"/>
</dbReference>
<keyword evidence="1" id="KW-0812">Transmembrane</keyword>
<sequence>MRQSLVRGFHLNAMEVTTASSAQGDDKYAAPSGNQKCAETSVRHLIVSGIWLFLLMNIPTMKIFLQKFLQAKRPILVFLTCQLGFLIKKIGGGGWCLAGSIMMLTMHF</sequence>
<feature type="transmembrane region" description="Helical" evidence="1">
    <location>
        <begin position="45"/>
        <end position="65"/>
    </location>
</feature>
<keyword evidence="1" id="KW-1133">Transmembrane helix</keyword>
<feature type="transmembrane region" description="Helical" evidence="1">
    <location>
        <begin position="86"/>
        <end position="106"/>
    </location>
</feature>
<reference evidence="3 4" key="1">
    <citation type="submission" date="2018-02" db="EMBL/GenBank/DDBJ databases">
        <title>Draft genome of wild Prunus yedoensis var. nudiflora.</title>
        <authorList>
            <person name="Baek S."/>
            <person name="Kim J.-H."/>
            <person name="Choi K."/>
            <person name="Kim G.-B."/>
            <person name="Cho A."/>
            <person name="Jang H."/>
            <person name="Shin C.-H."/>
            <person name="Yu H.-J."/>
            <person name="Mun J.-H."/>
        </authorList>
    </citation>
    <scope>NUCLEOTIDE SEQUENCE [LARGE SCALE GENOMIC DNA]</scope>
    <source>
        <strain evidence="4">cv. Jeju island</strain>
        <tissue evidence="3">Leaf</tissue>
    </source>
</reference>
<dbReference type="EMBL" id="PJQY01003312">
    <property type="protein sequence ID" value="PQM38489.1"/>
    <property type="molecule type" value="Genomic_DNA"/>
</dbReference>
<protein>
    <submittedName>
        <fullName evidence="3">Uncharacterized protein</fullName>
    </submittedName>
</protein>
<accession>A0A314ZIH8</accession>
<keyword evidence="4" id="KW-1185">Reference proteome</keyword>
<evidence type="ECO:0000313" key="3">
    <source>
        <dbReference type="EMBL" id="PQQ18460.1"/>
    </source>
</evidence>
<gene>
    <name evidence="2" type="ORF">Pyn_00705</name>
    <name evidence="3" type="ORF">Pyn_37644</name>
</gene>
<evidence type="ECO:0000313" key="4">
    <source>
        <dbReference type="Proteomes" id="UP000250321"/>
    </source>
</evidence>
<evidence type="ECO:0000313" key="2">
    <source>
        <dbReference type="EMBL" id="PQM38489.1"/>
    </source>
</evidence>
<evidence type="ECO:0000256" key="1">
    <source>
        <dbReference type="SAM" id="Phobius"/>
    </source>
</evidence>